<comment type="caution">
    <text evidence="4">The sequence shown here is derived from an EMBL/GenBank/DDBJ whole genome shotgun (WGS) entry which is preliminary data.</text>
</comment>
<dbReference type="AlphaFoldDB" id="A0A8J5F0C9"/>
<dbReference type="CDD" id="cd21134">
    <property type="entry name" value="YTH"/>
    <property type="match status" value="1"/>
</dbReference>
<organism evidence="4 5">
    <name type="scientific">Zingiber officinale</name>
    <name type="common">Ginger</name>
    <name type="synonym">Amomum zingiber</name>
    <dbReference type="NCBI Taxonomy" id="94328"/>
    <lineage>
        <taxon>Eukaryota</taxon>
        <taxon>Viridiplantae</taxon>
        <taxon>Streptophyta</taxon>
        <taxon>Embryophyta</taxon>
        <taxon>Tracheophyta</taxon>
        <taxon>Spermatophyta</taxon>
        <taxon>Magnoliopsida</taxon>
        <taxon>Liliopsida</taxon>
        <taxon>Zingiberales</taxon>
        <taxon>Zingiberaceae</taxon>
        <taxon>Zingiber</taxon>
    </lineage>
</organism>
<dbReference type="GO" id="GO:1990247">
    <property type="term" value="F:N6-methyladenosine-containing RNA reader activity"/>
    <property type="evidence" value="ECO:0007669"/>
    <property type="project" value="UniProtKB-UniRule"/>
</dbReference>
<reference evidence="4 5" key="1">
    <citation type="submission" date="2020-08" db="EMBL/GenBank/DDBJ databases">
        <title>Plant Genome Project.</title>
        <authorList>
            <person name="Zhang R.-G."/>
        </authorList>
    </citation>
    <scope>NUCLEOTIDE SEQUENCE [LARGE SCALE GENOMIC DNA]</scope>
    <source>
        <tissue evidence="4">Rhizome</tissue>
    </source>
</reference>
<dbReference type="GO" id="GO:0003729">
    <property type="term" value="F:mRNA binding"/>
    <property type="evidence" value="ECO:0007669"/>
    <property type="project" value="UniProtKB-UniRule"/>
</dbReference>
<dbReference type="Pfam" id="PF04146">
    <property type="entry name" value="YTH"/>
    <property type="match status" value="1"/>
</dbReference>
<sequence length="525" mass="58936">MRSFKPFPVLCPPPSLPPLPLLTSRCPRPGLRTRATPIRAAGNRRTSSPLSGASFALPFSLTLPLPHLSPLPRLVTFPSGAALHVQTITISLGMDRDDHAEYISGYHVKPGQEIPSELDSLSQPKGDLSSHLQHTGPVEQLSRTGSPGAITTMIGSSVSLLRSTGPKSTKGNNRGDLADSANILNLKPNSSSRCNFSGEANRHVHKAQNLTSRSQSIEAIRGHYNSQTITSISHERQVGLLNKQNHTKPIGTKETVFGYQKFGRSSNYGSYRNTRDSSENVWGPRANRDTYKRSFGSTNGKLYANQLVCRNKYNKPDFQSKHDKAKFFMIKSFNEDDIHKSIKYNVWTSTPLGNEKLDAAFWDAQGLMEKGSKCPIFLFFSVNSSGQFVGLAEMLGPVDFNKNMDFWQQEKWKGFLPLKWHIVKDIPNQMFQNITLENNGNHPVVFSKDTQEEYALFETENFFLFVAKSDPTEGSEEPSLNSNFLWVKPLKMVKIWIIRMVETRVITELVMAHKVVWILQKNKLK</sequence>
<comment type="similarity">
    <text evidence="1">Belongs to the YTHDF family.</text>
</comment>
<feature type="region of interest" description="Disordered" evidence="2">
    <location>
        <begin position="27"/>
        <end position="48"/>
    </location>
</feature>
<dbReference type="InterPro" id="IPR045168">
    <property type="entry name" value="YTH_prot"/>
</dbReference>
<accession>A0A8J5F0C9</accession>
<dbReference type="Gene3D" id="3.10.590.10">
    <property type="entry name" value="ph1033 like domains"/>
    <property type="match status" value="1"/>
</dbReference>
<evidence type="ECO:0000256" key="1">
    <source>
        <dbReference type="RuleBase" id="RU369095"/>
    </source>
</evidence>
<dbReference type="GO" id="GO:0061157">
    <property type="term" value="P:mRNA destabilization"/>
    <property type="evidence" value="ECO:0007669"/>
    <property type="project" value="TreeGrafter"/>
</dbReference>
<dbReference type="PROSITE" id="PS50882">
    <property type="entry name" value="YTH"/>
    <property type="match status" value="1"/>
</dbReference>
<dbReference type="GO" id="GO:0005737">
    <property type="term" value="C:cytoplasm"/>
    <property type="evidence" value="ECO:0007669"/>
    <property type="project" value="TreeGrafter"/>
</dbReference>
<evidence type="ECO:0000313" key="4">
    <source>
        <dbReference type="EMBL" id="KAG6478170.1"/>
    </source>
</evidence>
<protein>
    <recommendedName>
        <fullName evidence="1">YTH domain-containing family protein</fullName>
    </recommendedName>
</protein>
<evidence type="ECO:0000256" key="2">
    <source>
        <dbReference type="SAM" id="MobiDB-lite"/>
    </source>
</evidence>
<dbReference type="EMBL" id="JACMSC010000017">
    <property type="protein sequence ID" value="KAG6478170.1"/>
    <property type="molecule type" value="Genomic_DNA"/>
</dbReference>
<dbReference type="PANTHER" id="PTHR12357:SF95">
    <property type="entry name" value="YTH DOMAIN-CONTAINING FAMILY PROTEIN"/>
    <property type="match status" value="1"/>
</dbReference>
<keyword evidence="5" id="KW-1185">Reference proteome</keyword>
<gene>
    <name evidence="4" type="ORF">ZIOFF_061602</name>
</gene>
<feature type="domain" description="YTH" evidence="3">
    <location>
        <begin position="325"/>
        <end position="465"/>
    </location>
</feature>
<evidence type="ECO:0000259" key="3">
    <source>
        <dbReference type="PROSITE" id="PS50882"/>
    </source>
</evidence>
<feature type="region of interest" description="Disordered" evidence="2">
    <location>
        <begin position="113"/>
        <end position="133"/>
    </location>
</feature>
<dbReference type="InterPro" id="IPR007275">
    <property type="entry name" value="YTH_domain"/>
</dbReference>
<dbReference type="Proteomes" id="UP000734854">
    <property type="component" value="Unassembled WGS sequence"/>
</dbReference>
<keyword evidence="1" id="KW-0694">RNA-binding</keyword>
<dbReference type="PANTHER" id="PTHR12357">
    <property type="entry name" value="YTH YT521-B HOMOLOGY DOMAIN-CONTAINING"/>
    <property type="match status" value="1"/>
</dbReference>
<evidence type="ECO:0000313" key="5">
    <source>
        <dbReference type="Proteomes" id="UP000734854"/>
    </source>
</evidence>
<proteinExistence type="inferred from homology"/>
<name>A0A8J5F0C9_ZINOF</name>
<comment type="function">
    <text evidence="1">Specifically recognizes and binds N6-methyladenosine (m6A)-containing RNAs, and regulates mRNA stability. M6A is a modification present at internal sites of mRNAs and some non-coding RNAs and plays a role in mRNA stability and processing.</text>
</comment>